<feature type="coiled-coil region" evidence="1">
    <location>
        <begin position="377"/>
        <end position="411"/>
    </location>
</feature>
<dbReference type="Pfam" id="PF25597">
    <property type="entry name" value="SH3_retrovirus"/>
    <property type="match status" value="1"/>
</dbReference>
<dbReference type="Pfam" id="PF13976">
    <property type="entry name" value="gag_pre-integrs"/>
    <property type="match status" value="1"/>
</dbReference>
<dbReference type="PANTHER" id="PTHR11439">
    <property type="entry name" value="GAG-POL-RELATED RETROTRANSPOSON"/>
    <property type="match status" value="1"/>
</dbReference>
<feature type="domain" description="Retroviral polymerase SH3-like" evidence="3">
    <location>
        <begin position="1144"/>
        <end position="1203"/>
    </location>
</feature>
<dbReference type="EMBL" id="BKCJ010004169">
    <property type="protein sequence ID" value="GEU59421.1"/>
    <property type="molecule type" value="Genomic_DNA"/>
</dbReference>
<gene>
    <name evidence="4" type="ORF">Tci_031399</name>
</gene>
<dbReference type="InterPro" id="IPR012337">
    <property type="entry name" value="RNaseH-like_sf"/>
</dbReference>
<keyword evidence="1" id="KW-0175">Coiled coil</keyword>
<feature type="coiled-coil region" evidence="1">
    <location>
        <begin position="471"/>
        <end position="505"/>
    </location>
</feature>
<proteinExistence type="predicted"/>
<feature type="coiled-coil region" evidence="1">
    <location>
        <begin position="533"/>
        <end position="599"/>
    </location>
</feature>
<reference evidence="4" key="1">
    <citation type="journal article" date="2019" name="Sci. Rep.">
        <title>Draft genome of Tanacetum cinerariifolium, the natural source of mosquito coil.</title>
        <authorList>
            <person name="Yamashiro T."/>
            <person name="Shiraishi A."/>
            <person name="Satake H."/>
            <person name="Nakayama K."/>
        </authorList>
    </citation>
    <scope>NUCLEOTIDE SEQUENCE</scope>
</reference>
<feature type="domain" description="GAG-pre-integrase" evidence="2">
    <location>
        <begin position="996"/>
        <end position="1061"/>
    </location>
</feature>
<evidence type="ECO:0000313" key="4">
    <source>
        <dbReference type="EMBL" id="GEU59421.1"/>
    </source>
</evidence>
<dbReference type="InterPro" id="IPR057670">
    <property type="entry name" value="SH3_retrovirus"/>
</dbReference>
<organism evidence="4">
    <name type="scientific">Tanacetum cinerariifolium</name>
    <name type="common">Dalmatian daisy</name>
    <name type="synonym">Chrysanthemum cinerariifolium</name>
    <dbReference type="NCBI Taxonomy" id="118510"/>
    <lineage>
        <taxon>Eukaryota</taxon>
        <taxon>Viridiplantae</taxon>
        <taxon>Streptophyta</taxon>
        <taxon>Embryophyta</taxon>
        <taxon>Tracheophyta</taxon>
        <taxon>Spermatophyta</taxon>
        <taxon>Magnoliopsida</taxon>
        <taxon>eudicotyledons</taxon>
        <taxon>Gunneridae</taxon>
        <taxon>Pentapetalae</taxon>
        <taxon>asterids</taxon>
        <taxon>campanulids</taxon>
        <taxon>Asterales</taxon>
        <taxon>Asteraceae</taxon>
        <taxon>Asteroideae</taxon>
        <taxon>Anthemideae</taxon>
        <taxon>Anthemidinae</taxon>
        <taxon>Tanacetum</taxon>
    </lineage>
</organism>
<evidence type="ECO:0000256" key="1">
    <source>
        <dbReference type="SAM" id="Coils"/>
    </source>
</evidence>
<name>A0A6L2LCD5_TANCI</name>
<evidence type="ECO:0000259" key="2">
    <source>
        <dbReference type="Pfam" id="PF13976"/>
    </source>
</evidence>
<comment type="caution">
    <text evidence="4">The sequence shown here is derived from an EMBL/GenBank/DDBJ whole genome shotgun (WGS) entry which is preliminary data.</text>
</comment>
<accession>A0A6L2LCD5</accession>
<dbReference type="CDD" id="cd09272">
    <property type="entry name" value="RNase_HI_RT_Ty1"/>
    <property type="match status" value="1"/>
</dbReference>
<dbReference type="GO" id="GO:0003676">
    <property type="term" value="F:nucleic acid binding"/>
    <property type="evidence" value="ECO:0007669"/>
    <property type="project" value="InterPro"/>
</dbReference>
<dbReference type="PANTHER" id="PTHR11439:SF509">
    <property type="entry name" value="RNA-DIRECTED DNA POLYMERASE"/>
    <property type="match status" value="1"/>
</dbReference>
<dbReference type="Gene3D" id="3.30.420.10">
    <property type="entry name" value="Ribonuclease H-like superfamily/Ribonuclease H"/>
    <property type="match status" value="1"/>
</dbReference>
<dbReference type="InterPro" id="IPR036397">
    <property type="entry name" value="RNaseH_sf"/>
</dbReference>
<sequence length="1601" mass="183344">MWWWWVAGQRQQKRRKERNFVKDDELTENELKQIEADDQAIQTILLSLLEDIYAAVDSCETAQEIWLRVQQMMKRSDIRIKKKKAKLFNEWESEINTFQKRLPKEVDELKAKRLAKTQDPLALMASSKNPYTFPVPHQDQPSFNQNYMQQPMPNPKDITDPTTAMNMALALMAKEFKLNYSTPTNNNKRISSNPRNRQIAQPGMNIGQDRQMQMVGGNGEIQFRQYAGVQNIGNQNGLIGDPRNANHNLNGNGNLVAARAEADLDEIEEVNANYILMANLQQASTLGTQPNKAPVYDSDGSSEVHKYEDCYNNDIFNMFTQEEQYIELLEPIPESHQEPHNDNNVIYEVTSVEQSGGTVEQHPANVKETRVLYDSLYNNLSIEVEKVNTVNRNLKETNTELTNEHARFNNQEKYDKLERCYQQPVYQEQCLSKKINALHLSSGKQIMTLNGEILDLNKQLSKENSTGSFLLEEKKRLKSDFKTRKDELLDKQIQLEKKIKELDNILRLLKAVVSQNIISVVQNNSVVDTLNLKTELERMKERFENCIIKKENEYAKLWNDWYKKCEECKFDKISYDKAYNDMQQKIERLQAQLGDLKGKSKDTSCVSDTLNPLSRKLKNENVELEFQVLNYAKENAHLKTTYKNLFDSISVSRTQTKTIIASLQNKLHNTIYENAKLRVQLFNKVSDQKDNTRGTSANTKFAKQSIMENLPKVGETNALSKPVTSNSISTPQESKVVKNAKVIAPVMFRINPFKPSKKEKHVPRNVSASVRTKSITVSQPPVITKKVVNSDSNGLSSIGVDNSKPEGHSLGAIKRMIGSPLRLRVVEARIKKLNGKKQMANVSIKEKQKKKNPKVKKPKKVGSIEILATHKPSKPRSFLRWSPTGRLFDLKGKIITSSKSESQSDCSTGDNACTSNSLEPTIKRFPNSTFSLAGFSDLQWGNILITRVYLVEGLGHNLFSVGQFCDSDLEVAFRRNACFIINLERVDLLKRDCSTNLYTINLHDMASASPICLMAHASSTKSWLWHQRLSYLNFDTINDLAKNDLVSGLPKFKYHKEHLCPSLSSFHTPQQNGVVDRRNRTLVEAARTMLIFSRAPLFLWAETIATTCFNQNRSIIYHRFNKTPNELINGRKPHISFLHVFGPLCYPKNNRKDIGKLGVKGDIGFFIGYSADSCAYRVYNQRTKKIMETMNVSFNELSAMAFEQRSSKPRLQSMTSGQISSRLDLTYASSTITAQQPSEGELDLLFEAMMLTSLIHNNNMFNNKEIKLQYKSKLLQTMFQMDHPLEQVIGEPSRPVLTRNQLRFDGDICMYALTVSSMEPKNVKDAMTDPAWIESMQEELLQFKRLDVWVLVRVPDNISPLTLKWLFKNKHDEEKMVIRNKNPKKYGMESCGPVGTPMEIKDKLDLDQNGTLVDKMKYHSMIGTLMYLTSNRPDIVHATCLCARYQTKPTEKHLKEVKRIFRYLRGTINTGLWYTKDSGFELTGFLDADYAGCKDIFKSTFSGAQFLGEKLVSWSSKKQDSIAISCNPVQHSRTKHIVVCYHFIKEYVEKVTIELYFVKTDYQLADLFTKALPVDRFNYVVHRLGMRILSPQELDRLAKSQ</sequence>
<protein>
    <submittedName>
        <fullName evidence="4">Uncharacterized protein</fullName>
    </submittedName>
</protein>
<dbReference type="SUPFAM" id="SSF53098">
    <property type="entry name" value="Ribonuclease H-like"/>
    <property type="match status" value="1"/>
</dbReference>
<evidence type="ECO:0000259" key="3">
    <source>
        <dbReference type="Pfam" id="PF25597"/>
    </source>
</evidence>
<dbReference type="InterPro" id="IPR025724">
    <property type="entry name" value="GAG-pre-integrase_dom"/>
</dbReference>